<evidence type="ECO:0000313" key="2">
    <source>
        <dbReference type="EMBL" id="CAF2124940.1"/>
    </source>
</evidence>
<protein>
    <recommendedName>
        <fullName evidence="5">G-protein coupled receptors family 1 profile domain-containing protein</fullName>
    </recommendedName>
</protein>
<evidence type="ECO:0000313" key="4">
    <source>
        <dbReference type="Proteomes" id="UP000663866"/>
    </source>
</evidence>
<dbReference type="Proteomes" id="UP000663856">
    <property type="component" value="Unassembled WGS sequence"/>
</dbReference>
<dbReference type="SUPFAM" id="SSF81321">
    <property type="entry name" value="Family A G protein-coupled receptor-like"/>
    <property type="match status" value="1"/>
</dbReference>
<sequence>MSVSTYANSTPSTIDYKSFRVFDNSEDTSDCNIQIRTLRQALHNHVIALLLFINSIVQLTTIPWILNYYRLEHVWPQKPTFCLTWTFIDEALYITTTLLFAWATIERHILIFYDRLLSTKY</sequence>
<feature type="transmembrane region" description="Helical" evidence="1">
    <location>
        <begin position="46"/>
        <end position="66"/>
    </location>
</feature>
<keyword evidence="1" id="KW-0812">Transmembrane</keyword>
<accession>A0A820DCQ6</accession>
<comment type="caution">
    <text evidence="3">The sequence shown here is derived from an EMBL/GenBank/DDBJ whole genome shotgun (WGS) entry which is preliminary data.</text>
</comment>
<keyword evidence="4" id="KW-1185">Reference proteome</keyword>
<keyword evidence="1" id="KW-1133">Transmembrane helix</keyword>
<evidence type="ECO:0008006" key="5">
    <source>
        <dbReference type="Google" id="ProtNLM"/>
    </source>
</evidence>
<feature type="transmembrane region" description="Helical" evidence="1">
    <location>
        <begin position="86"/>
        <end position="105"/>
    </location>
</feature>
<dbReference type="EMBL" id="CAJOBG010007916">
    <property type="protein sequence ID" value="CAF4230074.1"/>
    <property type="molecule type" value="Genomic_DNA"/>
</dbReference>
<keyword evidence="1" id="KW-0472">Membrane</keyword>
<reference evidence="3" key="1">
    <citation type="submission" date="2021-02" db="EMBL/GenBank/DDBJ databases">
        <authorList>
            <person name="Nowell W R."/>
        </authorList>
    </citation>
    <scope>NUCLEOTIDE SEQUENCE</scope>
</reference>
<gene>
    <name evidence="3" type="ORF">OVN521_LOCUS27926</name>
    <name evidence="2" type="ORF">WKI299_LOCUS25151</name>
</gene>
<proteinExistence type="predicted"/>
<dbReference type="AlphaFoldDB" id="A0A820DCQ6"/>
<evidence type="ECO:0000313" key="3">
    <source>
        <dbReference type="EMBL" id="CAF4230074.1"/>
    </source>
</evidence>
<name>A0A820DCQ6_9BILA</name>
<dbReference type="Proteomes" id="UP000663866">
    <property type="component" value="Unassembled WGS sequence"/>
</dbReference>
<dbReference type="Gene3D" id="1.20.1070.10">
    <property type="entry name" value="Rhodopsin 7-helix transmembrane proteins"/>
    <property type="match status" value="1"/>
</dbReference>
<evidence type="ECO:0000256" key="1">
    <source>
        <dbReference type="SAM" id="Phobius"/>
    </source>
</evidence>
<organism evidence="3 4">
    <name type="scientific">Rotaria magnacalcarata</name>
    <dbReference type="NCBI Taxonomy" id="392030"/>
    <lineage>
        <taxon>Eukaryota</taxon>
        <taxon>Metazoa</taxon>
        <taxon>Spiralia</taxon>
        <taxon>Gnathifera</taxon>
        <taxon>Rotifera</taxon>
        <taxon>Eurotatoria</taxon>
        <taxon>Bdelloidea</taxon>
        <taxon>Philodinida</taxon>
        <taxon>Philodinidae</taxon>
        <taxon>Rotaria</taxon>
    </lineage>
</organism>
<dbReference type="EMBL" id="CAJNRF010010799">
    <property type="protein sequence ID" value="CAF2124940.1"/>
    <property type="molecule type" value="Genomic_DNA"/>
</dbReference>